<keyword evidence="1" id="KW-0732">Signal</keyword>
<name>A0ABT0KIS2_9GAMM</name>
<reference evidence="2 3" key="1">
    <citation type="submission" date="2022-01" db="EMBL/GenBank/DDBJ databases">
        <title>Whole genome-based taxonomy of the Shewanellaceae.</title>
        <authorList>
            <person name="Martin-Rodriguez A.J."/>
        </authorList>
    </citation>
    <scope>NUCLEOTIDE SEQUENCE [LARGE SCALE GENOMIC DNA]</scope>
    <source>
        <strain evidence="2 3">DSM 24955</strain>
    </source>
</reference>
<evidence type="ECO:0000313" key="2">
    <source>
        <dbReference type="EMBL" id="MCL1043746.1"/>
    </source>
</evidence>
<evidence type="ECO:0008006" key="4">
    <source>
        <dbReference type="Google" id="ProtNLM"/>
    </source>
</evidence>
<evidence type="ECO:0000313" key="3">
    <source>
        <dbReference type="Proteomes" id="UP001202134"/>
    </source>
</evidence>
<organism evidence="2 3">
    <name type="scientific">Shewanella electrodiphila</name>
    <dbReference type="NCBI Taxonomy" id="934143"/>
    <lineage>
        <taxon>Bacteria</taxon>
        <taxon>Pseudomonadati</taxon>
        <taxon>Pseudomonadota</taxon>
        <taxon>Gammaproteobacteria</taxon>
        <taxon>Alteromonadales</taxon>
        <taxon>Shewanellaceae</taxon>
        <taxon>Shewanella</taxon>
    </lineage>
</organism>
<sequence>MARLSLMTNVIVMCLLPGFSHAADIIIGGTVGYQTHSTSSYSGLSSSEERGINYQIRNSVDIGDASRLYGTYSFNSDDMTYHEGVLISYDKLFFLEPSNQVSWFIGASVGLSGHEFQMTDIDQTYYDSSSCYVFGAQTGLMFDFGNAFTSELGFRYLKHNDTSSVQNLGAVSQSVNDAEQVYWGVDLSF</sequence>
<evidence type="ECO:0000256" key="1">
    <source>
        <dbReference type="SAM" id="SignalP"/>
    </source>
</evidence>
<dbReference type="Gene3D" id="2.40.160.20">
    <property type="match status" value="1"/>
</dbReference>
<feature type="chain" id="PRO_5045680532" description="Outer membrane protein beta-barrel domain-containing protein" evidence="1">
    <location>
        <begin position="23"/>
        <end position="189"/>
    </location>
</feature>
<dbReference type="InterPro" id="IPR011250">
    <property type="entry name" value="OMP/PagP_B-barrel"/>
</dbReference>
<dbReference type="SUPFAM" id="SSF56925">
    <property type="entry name" value="OMPA-like"/>
    <property type="match status" value="1"/>
</dbReference>
<dbReference type="RefSeq" id="WP_248954377.1">
    <property type="nucleotide sequence ID" value="NZ_JAKIKU010000001.1"/>
</dbReference>
<comment type="caution">
    <text evidence="2">The sequence shown here is derived from an EMBL/GenBank/DDBJ whole genome shotgun (WGS) entry which is preliminary data.</text>
</comment>
<protein>
    <recommendedName>
        <fullName evidence="4">Outer membrane protein beta-barrel domain-containing protein</fullName>
    </recommendedName>
</protein>
<feature type="signal peptide" evidence="1">
    <location>
        <begin position="1"/>
        <end position="22"/>
    </location>
</feature>
<proteinExistence type="predicted"/>
<dbReference type="EMBL" id="JAKIKU010000001">
    <property type="protein sequence ID" value="MCL1043746.1"/>
    <property type="molecule type" value="Genomic_DNA"/>
</dbReference>
<gene>
    <name evidence="2" type="ORF">L2737_00135</name>
</gene>
<keyword evidence="3" id="KW-1185">Reference proteome</keyword>
<dbReference type="Proteomes" id="UP001202134">
    <property type="component" value="Unassembled WGS sequence"/>
</dbReference>
<accession>A0ABT0KIS2</accession>